<protein>
    <submittedName>
        <fullName evidence="3">CPBP family intramembrane metalloprotease</fullName>
    </submittedName>
</protein>
<feature type="transmembrane region" description="Helical" evidence="1">
    <location>
        <begin position="153"/>
        <end position="175"/>
    </location>
</feature>
<dbReference type="PANTHER" id="PTHR36435">
    <property type="entry name" value="SLR1288 PROTEIN"/>
    <property type="match status" value="1"/>
</dbReference>
<feature type="transmembrane region" description="Helical" evidence="1">
    <location>
        <begin position="187"/>
        <end position="204"/>
    </location>
</feature>
<feature type="transmembrane region" description="Helical" evidence="1">
    <location>
        <begin position="63"/>
        <end position="83"/>
    </location>
</feature>
<evidence type="ECO:0000256" key="1">
    <source>
        <dbReference type="SAM" id="Phobius"/>
    </source>
</evidence>
<dbReference type="PROSITE" id="PS51257">
    <property type="entry name" value="PROKAR_LIPOPROTEIN"/>
    <property type="match status" value="1"/>
</dbReference>
<proteinExistence type="predicted"/>
<name>A0ABP8NF09_9BACT</name>
<dbReference type="GO" id="GO:0008237">
    <property type="term" value="F:metallopeptidase activity"/>
    <property type="evidence" value="ECO:0007669"/>
    <property type="project" value="UniProtKB-KW"/>
</dbReference>
<reference evidence="4" key="1">
    <citation type="journal article" date="2019" name="Int. J. Syst. Evol. Microbiol.">
        <title>The Global Catalogue of Microorganisms (GCM) 10K type strain sequencing project: providing services to taxonomists for standard genome sequencing and annotation.</title>
        <authorList>
            <consortium name="The Broad Institute Genomics Platform"/>
            <consortium name="The Broad Institute Genome Sequencing Center for Infectious Disease"/>
            <person name="Wu L."/>
            <person name="Ma J."/>
        </authorList>
    </citation>
    <scope>NUCLEOTIDE SEQUENCE [LARGE SCALE GENOMIC DNA]</scope>
    <source>
        <strain evidence="4">JCM 32105</strain>
    </source>
</reference>
<sequence length="318" mass="35343">MKYFRNYPWGMQLLLFLLMTFTFLSCISVIVLSTFTKITGYDITAISDITTATPYGLVQAARVVQGVQNMFIFMLPAFTYAYLCHPTPARYLGLRRPGKSIQLLLSVTLMAGAMPIFMLIKSGMELIDFGAKLKTEQAQLDNMVQGMMNMPTVGSFIATFIIMAVVPGVGEELFFRGVLMRFAKKRSRSMVAPVLFSAVVFAYAHSNVYGFLSIFLAGVLLAVIYQLTGSLWCSILAHTLFNGGQVFLSYLANNNKAIEATMKTDSVPYGYAAAGAVVFAASLWLLLKNRTPLPANWTDDFTPRELAELKQERENRQL</sequence>
<keyword evidence="1" id="KW-0812">Transmembrane</keyword>
<comment type="caution">
    <text evidence="3">The sequence shown here is derived from an EMBL/GenBank/DDBJ whole genome shotgun (WGS) entry which is preliminary data.</text>
</comment>
<dbReference type="InterPro" id="IPR052710">
    <property type="entry name" value="CAAX_protease"/>
</dbReference>
<keyword evidence="4" id="KW-1185">Reference proteome</keyword>
<dbReference type="Proteomes" id="UP001500067">
    <property type="component" value="Unassembled WGS sequence"/>
</dbReference>
<keyword evidence="1" id="KW-1133">Transmembrane helix</keyword>
<dbReference type="InterPro" id="IPR003675">
    <property type="entry name" value="Rce1/LyrA-like_dom"/>
</dbReference>
<feature type="transmembrane region" description="Helical" evidence="1">
    <location>
        <begin position="210"/>
        <end position="228"/>
    </location>
</feature>
<feature type="transmembrane region" description="Helical" evidence="1">
    <location>
        <begin position="235"/>
        <end position="252"/>
    </location>
</feature>
<feature type="transmembrane region" description="Helical" evidence="1">
    <location>
        <begin position="103"/>
        <end position="120"/>
    </location>
</feature>
<gene>
    <name evidence="3" type="ORF">GCM10023093_14980</name>
</gene>
<accession>A0ABP8NF09</accession>
<feature type="transmembrane region" description="Helical" evidence="1">
    <location>
        <begin position="268"/>
        <end position="287"/>
    </location>
</feature>
<evidence type="ECO:0000259" key="2">
    <source>
        <dbReference type="Pfam" id="PF02517"/>
    </source>
</evidence>
<dbReference type="Pfam" id="PF02517">
    <property type="entry name" value="Rce1-like"/>
    <property type="match status" value="1"/>
</dbReference>
<dbReference type="EMBL" id="BAABFA010000010">
    <property type="protein sequence ID" value="GAA4464503.1"/>
    <property type="molecule type" value="Genomic_DNA"/>
</dbReference>
<dbReference type="RefSeq" id="WP_345080952.1">
    <property type="nucleotide sequence ID" value="NZ_BAABFA010000010.1"/>
</dbReference>
<feature type="domain" description="CAAX prenyl protease 2/Lysostaphin resistance protein A-like" evidence="2">
    <location>
        <begin position="156"/>
        <end position="242"/>
    </location>
</feature>
<keyword evidence="3" id="KW-0645">Protease</keyword>
<keyword evidence="3" id="KW-0378">Hydrolase</keyword>
<keyword evidence="1" id="KW-0472">Membrane</keyword>
<organism evidence="3 4">
    <name type="scientific">Nemorincola caseinilytica</name>
    <dbReference type="NCBI Taxonomy" id="2054315"/>
    <lineage>
        <taxon>Bacteria</taxon>
        <taxon>Pseudomonadati</taxon>
        <taxon>Bacteroidota</taxon>
        <taxon>Chitinophagia</taxon>
        <taxon>Chitinophagales</taxon>
        <taxon>Chitinophagaceae</taxon>
        <taxon>Nemorincola</taxon>
    </lineage>
</organism>
<evidence type="ECO:0000313" key="4">
    <source>
        <dbReference type="Proteomes" id="UP001500067"/>
    </source>
</evidence>
<keyword evidence="3" id="KW-0482">Metalloprotease</keyword>
<evidence type="ECO:0000313" key="3">
    <source>
        <dbReference type="EMBL" id="GAA4464503.1"/>
    </source>
</evidence>
<dbReference type="PANTHER" id="PTHR36435:SF1">
    <property type="entry name" value="CAAX AMINO TERMINAL PROTEASE FAMILY PROTEIN"/>
    <property type="match status" value="1"/>
</dbReference>